<sequence>MRVSRLSCAALTGAVATTVFGVVPAHAEGSKTTYLSNWATSYESSRWHDTNKDSASTTVRFSGCSIPSSPGTKASAAVSVWKDVFGPDTNYGSKSNACSSTLSWGDRANGDYYFRLDKINGASGAGTFHLNAKTVTIKW</sequence>
<dbReference type="EMBL" id="BAAABY010000003">
    <property type="protein sequence ID" value="GAA0443626.1"/>
    <property type="molecule type" value="Genomic_DNA"/>
</dbReference>
<proteinExistence type="predicted"/>
<name>A0ABP3J695_9ACTN</name>
<keyword evidence="1" id="KW-0732">Signal</keyword>
<protein>
    <submittedName>
        <fullName evidence="2">Uncharacterized protein</fullName>
    </submittedName>
</protein>
<evidence type="ECO:0000313" key="2">
    <source>
        <dbReference type="EMBL" id="GAA0443626.1"/>
    </source>
</evidence>
<accession>A0ABP3J695</accession>
<dbReference type="RefSeq" id="WP_346092524.1">
    <property type="nucleotide sequence ID" value="NZ_BAAABY010000003.1"/>
</dbReference>
<gene>
    <name evidence="2" type="ORF">GCM10010361_04470</name>
</gene>
<feature type="signal peptide" evidence="1">
    <location>
        <begin position="1"/>
        <end position="27"/>
    </location>
</feature>
<evidence type="ECO:0000256" key="1">
    <source>
        <dbReference type="SAM" id="SignalP"/>
    </source>
</evidence>
<keyword evidence="3" id="KW-1185">Reference proteome</keyword>
<comment type="caution">
    <text evidence="2">The sequence shown here is derived from an EMBL/GenBank/DDBJ whole genome shotgun (WGS) entry which is preliminary data.</text>
</comment>
<reference evidence="3" key="1">
    <citation type="journal article" date="2019" name="Int. J. Syst. Evol. Microbiol.">
        <title>The Global Catalogue of Microorganisms (GCM) 10K type strain sequencing project: providing services to taxonomists for standard genome sequencing and annotation.</title>
        <authorList>
            <consortium name="The Broad Institute Genomics Platform"/>
            <consortium name="The Broad Institute Genome Sequencing Center for Infectious Disease"/>
            <person name="Wu L."/>
            <person name="Ma J."/>
        </authorList>
    </citation>
    <scope>NUCLEOTIDE SEQUENCE [LARGE SCALE GENOMIC DNA]</scope>
    <source>
        <strain evidence="3">JCM 4805</strain>
    </source>
</reference>
<evidence type="ECO:0000313" key="3">
    <source>
        <dbReference type="Proteomes" id="UP001500909"/>
    </source>
</evidence>
<dbReference type="Proteomes" id="UP001500909">
    <property type="component" value="Unassembled WGS sequence"/>
</dbReference>
<feature type="chain" id="PRO_5045941948" evidence="1">
    <location>
        <begin position="28"/>
        <end position="139"/>
    </location>
</feature>
<organism evidence="2 3">
    <name type="scientific">Streptomyces olivaceiscleroticus</name>
    <dbReference type="NCBI Taxonomy" id="68245"/>
    <lineage>
        <taxon>Bacteria</taxon>
        <taxon>Bacillati</taxon>
        <taxon>Actinomycetota</taxon>
        <taxon>Actinomycetes</taxon>
        <taxon>Kitasatosporales</taxon>
        <taxon>Streptomycetaceae</taxon>
        <taxon>Streptomyces</taxon>
    </lineage>
</organism>